<dbReference type="EMBL" id="SRSO01000028">
    <property type="protein sequence ID" value="TGV01082.1"/>
    <property type="molecule type" value="Genomic_DNA"/>
</dbReference>
<protein>
    <submittedName>
        <fullName evidence="1">Uncharacterized protein</fullName>
    </submittedName>
</protein>
<evidence type="ECO:0000313" key="2">
    <source>
        <dbReference type="Proteomes" id="UP000307602"/>
    </source>
</evidence>
<sequence>MKKIIDDWLIYFDNPKKIDKSHFFTLFSEGLSDSEIKVVLEKFPNSDLLFENLENVKSIATNKDILNSSKEELIELVKKDIKEKIKACQLIGENQFVEQLKKLKYYFIEDNNEFDSMVLDNENYIFSNFISNVSFFVDSKRKYKYEAFYGLEEAIYCYTNDYQLTWHIMSPLISDDINFNYYYDFINRGGDYVIYKEGIYVIKCIR</sequence>
<dbReference type="AlphaFoldDB" id="A0A4S1DUJ6"/>
<name>A0A4S1DUJ6_9FLAO</name>
<comment type="caution">
    <text evidence="1">The sequence shown here is derived from an EMBL/GenBank/DDBJ whole genome shotgun (WGS) entry which is preliminary data.</text>
</comment>
<gene>
    <name evidence="1" type="ORF">EM932_17130</name>
</gene>
<accession>A0A4S1DUJ6</accession>
<dbReference type="RefSeq" id="WP_135878434.1">
    <property type="nucleotide sequence ID" value="NZ_SRSO01000028.1"/>
</dbReference>
<reference evidence="1 2" key="1">
    <citation type="submission" date="2019-04" db="EMBL/GenBank/DDBJ databases">
        <authorList>
            <person name="Liu A."/>
        </authorList>
    </citation>
    <scope>NUCLEOTIDE SEQUENCE [LARGE SCALE GENOMIC DNA]</scope>
    <source>
        <strain evidence="1 2">RZ03</strain>
    </source>
</reference>
<proteinExistence type="predicted"/>
<keyword evidence="2" id="KW-1185">Reference proteome</keyword>
<organism evidence="1 2">
    <name type="scientific">Flavivirga rizhaonensis</name>
    <dbReference type="NCBI Taxonomy" id="2559571"/>
    <lineage>
        <taxon>Bacteria</taxon>
        <taxon>Pseudomonadati</taxon>
        <taxon>Bacteroidota</taxon>
        <taxon>Flavobacteriia</taxon>
        <taxon>Flavobacteriales</taxon>
        <taxon>Flavobacteriaceae</taxon>
        <taxon>Flavivirga</taxon>
    </lineage>
</organism>
<evidence type="ECO:0000313" key="1">
    <source>
        <dbReference type="EMBL" id="TGV01082.1"/>
    </source>
</evidence>
<dbReference type="OrthoDB" id="9182124at2"/>
<dbReference type="Proteomes" id="UP000307602">
    <property type="component" value="Unassembled WGS sequence"/>
</dbReference>